<dbReference type="EMBL" id="RQYN01000021">
    <property type="protein sequence ID" value="RRD75238.1"/>
    <property type="molecule type" value="Genomic_DNA"/>
</dbReference>
<organism evidence="1 2">
    <name type="scientific">Tannerella forsythia</name>
    <name type="common">Bacteroides forsythus</name>
    <dbReference type="NCBI Taxonomy" id="28112"/>
    <lineage>
        <taxon>Bacteria</taxon>
        <taxon>Pseudomonadati</taxon>
        <taxon>Bacteroidota</taxon>
        <taxon>Bacteroidia</taxon>
        <taxon>Bacteroidales</taxon>
        <taxon>Tannerellaceae</taxon>
        <taxon>Tannerella</taxon>
    </lineage>
</organism>
<dbReference type="AlphaFoldDB" id="A0A3P1YX18"/>
<protein>
    <submittedName>
        <fullName evidence="1">Uncharacterized protein</fullName>
    </submittedName>
</protein>
<evidence type="ECO:0000313" key="2">
    <source>
        <dbReference type="Proteomes" id="UP000279860"/>
    </source>
</evidence>
<name>A0A3P1YX18_TANFO</name>
<proteinExistence type="predicted"/>
<evidence type="ECO:0000313" key="1">
    <source>
        <dbReference type="EMBL" id="RRD75238.1"/>
    </source>
</evidence>
<dbReference type="RefSeq" id="WP_124789986.1">
    <property type="nucleotide sequence ID" value="NZ_RQYN01000021.1"/>
</dbReference>
<dbReference type="Proteomes" id="UP000279860">
    <property type="component" value="Unassembled WGS sequence"/>
</dbReference>
<gene>
    <name evidence="1" type="ORF">EII41_06920</name>
</gene>
<reference evidence="1 2" key="1">
    <citation type="submission" date="2018-11" db="EMBL/GenBank/DDBJ databases">
        <title>Genomes From Bacteria Associated with the Canine Oral Cavity: a Test Case for Automated Genome-Based Taxonomic Assignment.</title>
        <authorList>
            <person name="Coil D.A."/>
            <person name="Jospin G."/>
            <person name="Darling A.E."/>
            <person name="Wallis C."/>
            <person name="Davis I.J."/>
            <person name="Harris S."/>
            <person name="Eisen J.A."/>
            <person name="Holcombe L.J."/>
            <person name="O'Flynn C."/>
        </authorList>
    </citation>
    <scope>NUCLEOTIDE SEQUENCE [LARGE SCALE GENOMIC DNA]</scope>
    <source>
        <strain evidence="1 2">OH1426_COT-023</strain>
    </source>
</reference>
<accession>A0A3P1YX18</accession>
<sequence>MMLELKNVKRYVALSDTHLQVFMDGEDFFIKSPWVKLFRICVKKLVLRVEGRRCVGTVPVPAHIAAMPVPGRETRANRLTPNRMIHLLTLAHQIKDEKLRLELVRELTEGGAQ</sequence>
<comment type="caution">
    <text evidence="1">The sequence shown here is derived from an EMBL/GenBank/DDBJ whole genome shotgun (WGS) entry which is preliminary data.</text>
</comment>